<accession>A0A132MMX0</accession>
<feature type="transmembrane region" description="Helical" evidence="6">
    <location>
        <begin position="266"/>
        <end position="285"/>
    </location>
</feature>
<name>A0A132MMX0_9ACTN</name>
<dbReference type="PATRIC" id="fig|1469144.10.peg.889"/>
<evidence type="ECO:0000256" key="6">
    <source>
        <dbReference type="SAM" id="Phobius"/>
    </source>
</evidence>
<gene>
    <name evidence="8" type="ORF">LI90_777</name>
</gene>
<evidence type="ECO:0000313" key="9">
    <source>
        <dbReference type="Proteomes" id="UP000070188"/>
    </source>
</evidence>
<keyword evidence="4 6" id="KW-0472">Membrane</keyword>
<dbReference type="AlphaFoldDB" id="A0A132MMX0"/>
<dbReference type="GO" id="GO:0005886">
    <property type="term" value="C:plasma membrane"/>
    <property type="evidence" value="ECO:0007669"/>
    <property type="project" value="UniProtKB-SubCell"/>
</dbReference>
<dbReference type="InterPro" id="IPR020846">
    <property type="entry name" value="MFS_dom"/>
</dbReference>
<keyword evidence="3 6" id="KW-1133">Transmembrane helix</keyword>
<dbReference type="EMBL" id="LAXD01000001">
    <property type="protein sequence ID" value="KWW99143.1"/>
    <property type="molecule type" value="Genomic_DNA"/>
</dbReference>
<reference evidence="9" key="1">
    <citation type="submission" date="2015-04" db="EMBL/GenBank/DDBJ databases">
        <title>Physiological reanalysis, assessment of diazotrophy, and genome sequences of multiple isolates of Streptomyces thermoautotrophicus.</title>
        <authorList>
            <person name="MacKellar D.C."/>
            <person name="Lieber L."/>
            <person name="Norman J."/>
            <person name="Bolger A."/>
            <person name="Tobin C."/>
            <person name="Murray J.W."/>
            <person name="Chang R."/>
            <person name="Ford T."/>
            <person name="Nguyen P.Q."/>
            <person name="Woodward J."/>
            <person name="Permingeat H."/>
            <person name="Joshi N.S."/>
            <person name="Silver P.A."/>
            <person name="Usadel B."/>
            <person name="Rutherford A.W."/>
            <person name="Friesen M."/>
            <person name="Prell J."/>
        </authorList>
    </citation>
    <scope>NUCLEOTIDE SEQUENCE [LARGE SCALE GENOMIC DNA]</scope>
    <source>
        <strain evidence="9">H1</strain>
    </source>
</reference>
<dbReference type="PANTHER" id="PTHR23527:SF1">
    <property type="entry name" value="BLL3282 PROTEIN"/>
    <property type="match status" value="1"/>
</dbReference>
<sequence length="398" mass="39839">MLAAGFSAMTAGCAFQYGLPYLIPALRAEGLSLAQAGLLVACPLAGLLVTLVAWGAAADRWSERLVLSVGLGLAGLILIAATTAEGVVALGAAFFLAGAAGASVHAASGRLILGWFVAHERGFAMAVRQTAQPLGVAVGAVALPPLAALNRNAALLFLGTFCLAATLLVLAVVRDPQRAAAGGKAATGSPYRTPVLWRIHGVSALLIVPQFAVATYGLVYLVDEHGWTPAAAGRLLAVFAVGGAAARLAAGYWSDRVASRLRPLRILASTIGLVMLALGIGMLTGSAVATLALLVAAVITVSTNGLAFTAVAEYAGASWAGRALGVQNTVQNAVATAIPLALGGAIGLFGYGRSFTAVAVFPLLAVALVPVASERLTAGAPADSGSGKEDQTVTAGSR</sequence>
<dbReference type="InterPro" id="IPR036259">
    <property type="entry name" value="MFS_trans_sf"/>
</dbReference>
<evidence type="ECO:0000256" key="3">
    <source>
        <dbReference type="ARBA" id="ARBA00022989"/>
    </source>
</evidence>
<dbReference type="Gene3D" id="1.20.1250.20">
    <property type="entry name" value="MFS general substrate transporter like domains"/>
    <property type="match status" value="2"/>
</dbReference>
<feature type="transmembrane region" description="Helical" evidence="6">
    <location>
        <begin position="65"/>
        <end position="84"/>
    </location>
</feature>
<protein>
    <submittedName>
        <fullName evidence="8">Major facilitator superfamily MFS_1</fullName>
    </submittedName>
</protein>
<dbReference type="STRING" id="1469144.LI90_777"/>
<dbReference type="PROSITE" id="PS50850">
    <property type="entry name" value="MFS"/>
    <property type="match status" value="1"/>
</dbReference>
<feature type="domain" description="Major facilitator superfamily (MFS) profile" evidence="7">
    <location>
        <begin position="1"/>
        <end position="377"/>
    </location>
</feature>
<feature type="transmembrane region" description="Helical" evidence="6">
    <location>
        <begin position="355"/>
        <end position="372"/>
    </location>
</feature>
<comment type="subcellular location">
    <subcellularLocation>
        <location evidence="1">Cell membrane</location>
        <topology evidence="1">Multi-pass membrane protein</topology>
    </subcellularLocation>
</comment>
<feature type="transmembrane region" description="Helical" evidence="6">
    <location>
        <begin position="329"/>
        <end position="349"/>
    </location>
</feature>
<feature type="region of interest" description="Disordered" evidence="5">
    <location>
        <begin position="379"/>
        <end position="398"/>
    </location>
</feature>
<feature type="transmembrane region" description="Helical" evidence="6">
    <location>
        <begin position="38"/>
        <end position="58"/>
    </location>
</feature>
<comment type="caution">
    <text evidence="8">The sequence shown here is derived from an EMBL/GenBank/DDBJ whole genome shotgun (WGS) entry which is preliminary data.</text>
</comment>
<dbReference type="Pfam" id="PF07690">
    <property type="entry name" value="MFS_1"/>
    <property type="match status" value="1"/>
</dbReference>
<proteinExistence type="predicted"/>
<feature type="transmembrane region" description="Helical" evidence="6">
    <location>
        <begin position="130"/>
        <end position="147"/>
    </location>
</feature>
<evidence type="ECO:0000256" key="5">
    <source>
        <dbReference type="SAM" id="MobiDB-lite"/>
    </source>
</evidence>
<feature type="transmembrane region" description="Helical" evidence="6">
    <location>
        <begin position="90"/>
        <end position="118"/>
    </location>
</feature>
<keyword evidence="9" id="KW-1185">Reference proteome</keyword>
<feature type="transmembrane region" description="Helical" evidence="6">
    <location>
        <begin position="231"/>
        <end position="254"/>
    </location>
</feature>
<evidence type="ECO:0000256" key="4">
    <source>
        <dbReference type="ARBA" id="ARBA00023136"/>
    </source>
</evidence>
<dbReference type="Proteomes" id="UP000070188">
    <property type="component" value="Unassembled WGS sequence"/>
</dbReference>
<dbReference type="SUPFAM" id="SSF103473">
    <property type="entry name" value="MFS general substrate transporter"/>
    <property type="match status" value="1"/>
</dbReference>
<dbReference type="InterPro" id="IPR052952">
    <property type="entry name" value="MFS-Transporter"/>
</dbReference>
<organism evidence="8 9">
    <name type="scientific">Carbonactinospora thermoautotrophica</name>
    <dbReference type="NCBI Taxonomy" id="1469144"/>
    <lineage>
        <taxon>Bacteria</taxon>
        <taxon>Bacillati</taxon>
        <taxon>Actinomycetota</taxon>
        <taxon>Actinomycetes</taxon>
        <taxon>Kitasatosporales</taxon>
        <taxon>Carbonactinosporaceae</taxon>
        <taxon>Carbonactinospora</taxon>
    </lineage>
</organism>
<dbReference type="PANTHER" id="PTHR23527">
    <property type="entry name" value="BLL3282 PROTEIN"/>
    <property type="match status" value="1"/>
</dbReference>
<evidence type="ECO:0000256" key="1">
    <source>
        <dbReference type="ARBA" id="ARBA00004651"/>
    </source>
</evidence>
<evidence type="ECO:0000259" key="7">
    <source>
        <dbReference type="PROSITE" id="PS50850"/>
    </source>
</evidence>
<dbReference type="InterPro" id="IPR011701">
    <property type="entry name" value="MFS"/>
</dbReference>
<feature type="transmembrane region" description="Helical" evidence="6">
    <location>
        <begin position="291"/>
        <end position="317"/>
    </location>
</feature>
<dbReference type="GO" id="GO:0022857">
    <property type="term" value="F:transmembrane transporter activity"/>
    <property type="evidence" value="ECO:0007669"/>
    <property type="project" value="InterPro"/>
</dbReference>
<evidence type="ECO:0000313" key="8">
    <source>
        <dbReference type="EMBL" id="KWW99143.1"/>
    </source>
</evidence>
<evidence type="ECO:0000256" key="2">
    <source>
        <dbReference type="ARBA" id="ARBA00022692"/>
    </source>
</evidence>
<feature type="transmembrane region" description="Helical" evidence="6">
    <location>
        <begin position="195"/>
        <end position="219"/>
    </location>
</feature>
<feature type="transmembrane region" description="Helical" evidence="6">
    <location>
        <begin position="153"/>
        <end position="174"/>
    </location>
</feature>
<keyword evidence="2 6" id="KW-0812">Transmembrane</keyword>